<gene>
    <name evidence="2" type="ORF">HT576_07600</name>
    <name evidence="3" type="ORF">HTZ84_13415</name>
</gene>
<evidence type="ECO:0000313" key="4">
    <source>
        <dbReference type="Proteomes" id="UP000728647"/>
    </source>
</evidence>
<keyword evidence="5" id="KW-1185">Reference proteome</keyword>
<comment type="caution">
    <text evidence="2">The sequence shown here is derived from an EMBL/GenBank/DDBJ whole genome shotgun (WGS) entry which is preliminary data.</text>
</comment>
<feature type="transmembrane region" description="Helical" evidence="1">
    <location>
        <begin position="30"/>
        <end position="49"/>
    </location>
</feature>
<dbReference type="Proteomes" id="UP001016761">
    <property type="component" value="Unassembled WGS sequence"/>
</dbReference>
<dbReference type="EMBL" id="JABUQZ010000001">
    <property type="protein sequence ID" value="NUC73298.1"/>
    <property type="molecule type" value="Genomic_DNA"/>
</dbReference>
<dbReference type="Proteomes" id="UP000728647">
    <property type="component" value="Unassembled WGS sequence"/>
</dbReference>
<dbReference type="RefSeq" id="WP_174681145.1">
    <property type="nucleotide sequence ID" value="NZ_JABUQZ010000001.1"/>
</dbReference>
<proteinExistence type="predicted"/>
<evidence type="ECO:0000313" key="3">
    <source>
        <dbReference type="EMBL" id="NUC73298.1"/>
    </source>
</evidence>
<evidence type="ECO:0000256" key="1">
    <source>
        <dbReference type="SAM" id="Phobius"/>
    </source>
</evidence>
<organism evidence="2 4">
    <name type="scientific">Haloterrigena gelatinilytica</name>
    <dbReference type="NCBI Taxonomy" id="2741724"/>
    <lineage>
        <taxon>Archaea</taxon>
        <taxon>Methanobacteriati</taxon>
        <taxon>Methanobacteriota</taxon>
        <taxon>Stenosarchaea group</taxon>
        <taxon>Halobacteria</taxon>
        <taxon>Halobacteriales</taxon>
        <taxon>Natrialbaceae</taxon>
        <taxon>Haloterrigena</taxon>
    </lineage>
</organism>
<dbReference type="OrthoDB" id="377826at2157"/>
<evidence type="ECO:0000313" key="5">
    <source>
        <dbReference type="Proteomes" id="UP001016761"/>
    </source>
</evidence>
<accession>A0A8J8KH79</accession>
<dbReference type="EMBL" id="JABURA010000001">
    <property type="protein sequence ID" value="NUB90884.1"/>
    <property type="molecule type" value="Genomic_DNA"/>
</dbReference>
<keyword evidence="1" id="KW-1133">Transmembrane helix</keyword>
<keyword evidence="1" id="KW-0472">Membrane</keyword>
<name>A0A8J8KH79_9EURY</name>
<reference evidence="2 5" key="1">
    <citation type="submission" date="2020-06" db="EMBL/GenBank/DDBJ databases">
        <title>Haloterrigena sp. nov., an extremely halophilic archaeon isolated from a saline sediment.</title>
        <authorList>
            <person name="Liu B.-B."/>
        </authorList>
    </citation>
    <scope>NUCLEOTIDE SEQUENCE</scope>
    <source>
        <strain evidence="2">SYSU A121-1</strain>
        <strain evidence="3 5">SYSU A558-1</strain>
    </source>
</reference>
<evidence type="ECO:0000313" key="2">
    <source>
        <dbReference type="EMBL" id="NUB90884.1"/>
    </source>
</evidence>
<dbReference type="AlphaFoldDB" id="A0A8J8KH79"/>
<sequence length="67" mass="7153">MNRIVWLLATSYVALGTALFYGLAIDSTTVVLGAAALLALLGAPQWLLLSRGGGRTRTPERAPRNRT</sequence>
<keyword evidence="1" id="KW-0812">Transmembrane</keyword>
<protein>
    <submittedName>
        <fullName evidence="2">Uncharacterized protein</fullName>
    </submittedName>
</protein>